<gene>
    <name evidence="4" type="ORF">CARUB_v10024856mg</name>
</gene>
<dbReference type="SUPFAM" id="SSF117281">
    <property type="entry name" value="Kelch motif"/>
    <property type="match status" value="1"/>
</dbReference>
<dbReference type="InterPro" id="IPR036047">
    <property type="entry name" value="F-box-like_dom_sf"/>
</dbReference>
<dbReference type="EMBL" id="KB870808">
    <property type="protein sequence ID" value="EOA28635.1"/>
    <property type="molecule type" value="Genomic_DNA"/>
</dbReference>
<evidence type="ECO:0000259" key="2">
    <source>
        <dbReference type="Pfam" id="PF00646"/>
    </source>
</evidence>
<proteinExistence type="predicted"/>
<dbReference type="InterPro" id="IPR006652">
    <property type="entry name" value="Kelch_1"/>
</dbReference>
<feature type="region of interest" description="Disordered" evidence="1">
    <location>
        <begin position="1"/>
        <end position="33"/>
    </location>
</feature>
<dbReference type="AlphaFoldDB" id="R0HTB5"/>
<reference evidence="5" key="1">
    <citation type="journal article" date="2013" name="Nat. Genet.">
        <title>The Capsella rubella genome and the genomic consequences of rapid mating system evolution.</title>
        <authorList>
            <person name="Slotte T."/>
            <person name="Hazzouri K.M."/>
            <person name="Agren J.A."/>
            <person name="Koenig D."/>
            <person name="Maumus F."/>
            <person name="Guo Y.L."/>
            <person name="Steige K."/>
            <person name="Platts A.E."/>
            <person name="Escobar J.S."/>
            <person name="Newman L.K."/>
            <person name="Wang W."/>
            <person name="Mandakova T."/>
            <person name="Vello E."/>
            <person name="Smith L.M."/>
            <person name="Henz S.R."/>
            <person name="Steffen J."/>
            <person name="Takuno S."/>
            <person name="Brandvain Y."/>
            <person name="Coop G."/>
            <person name="Andolfatto P."/>
            <person name="Hu T.T."/>
            <person name="Blanchette M."/>
            <person name="Clark R.M."/>
            <person name="Quesneville H."/>
            <person name="Nordborg M."/>
            <person name="Gaut B.S."/>
            <person name="Lysak M.A."/>
            <person name="Jenkins J."/>
            <person name="Grimwood J."/>
            <person name="Chapman J."/>
            <person name="Prochnik S."/>
            <person name="Shu S."/>
            <person name="Rokhsar D."/>
            <person name="Schmutz J."/>
            <person name="Weigel D."/>
            <person name="Wright S.I."/>
        </authorList>
    </citation>
    <scope>NUCLEOTIDE SEQUENCE [LARGE SCALE GENOMIC DNA]</scope>
    <source>
        <strain evidence="5">cv. Monte Gargano</strain>
    </source>
</reference>
<evidence type="ECO:0000256" key="1">
    <source>
        <dbReference type="SAM" id="MobiDB-lite"/>
    </source>
</evidence>
<keyword evidence="5" id="KW-1185">Reference proteome</keyword>
<evidence type="ECO:0000259" key="3">
    <source>
        <dbReference type="Pfam" id="PF25210"/>
    </source>
</evidence>
<dbReference type="InterPro" id="IPR001810">
    <property type="entry name" value="F-box_dom"/>
</dbReference>
<protein>
    <submittedName>
        <fullName evidence="4">Uncharacterized protein</fullName>
    </submittedName>
</protein>
<dbReference type="OrthoDB" id="45365at2759"/>
<dbReference type="PANTHER" id="PTHR24414:SF65">
    <property type="entry name" value="F-BOX DOMAIN-CONTAINING PROTEIN"/>
    <property type="match status" value="1"/>
</dbReference>
<feature type="domain" description="FKB95-like N-terminal Kelch" evidence="3">
    <location>
        <begin position="129"/>
        <end position="383"/>
    </location>
</feature>
<sequence length="401" mass="45611">MAVISALPGGSNGGDDPNKNPQEVEEIQDKENQNENLQEVVEENLPPPVPRVQLPGDIMEIIIARVPRCYQPNLSLVCKAFLQLITSPQHFSTRLLYGVTEPVLYALIGEPFNITPLSLFILYRSNRPLRFSRVPTPRPMYRGCSAVTIGHKIYLIGGFVGLYEPQRTAVVIDCRFHTFENLPNMERARCYAAAGVVDGKIYVIGGRLKRDDDWVEVYDVERRVWETVPSQSPDEATLDGTFGISVVMQGRILFRNLDCCLAYDPRQGLWQSWGHESQLMRFWNSTSCVVGDLLYTVDRTFSFENPVMVYYPNDLVWRPLMGVSAYELRMLNYEWSKMANFGGKLVILGRYYVRPRDICCVVIALETRQGGQIQGKVESVSHVYRDMRNSPSIHLCQTVTV</sequence>
<dbReference type="InterPro" id="IPR057499">
    <property type="entry name" value="Kelch_FKB95"/>
</dbReference>
<dbReference type="KEGG" id="crb:17890128"/>
<dbReference type="eggNOG" id="KOG1072">
    <property type="taxonomic scope" value="Eukaryota"/>
</dbReference>
<dbReference type="SMART" id="SM00612">
    <property type="entry name" value="Kelch"/>
    <property type="match status" value="2"/>
</dbReference>
<dbReference type="InterPro" id="IPR015915">
    <property type="entry name" value="Kelch-typ_b-propeller"/>
</dbReference>
<dbReference type="Proteomes" id="UP000029121">
    <property type="component" value="Unassembled WGS sequence"/>
</dbReference>
<dbReference type="PANTHER" id="PTHR24414">
    <property type="entry name" value="F-BOX/KELCH-REPEAT PROTEIN SKIP4"/>
    <property type="match status" value="1"/>
</dbReference>
<evidence type="ECO:0000313" key="5">
    <source>
        <dbReference type="Proteomes" id="UP000029121"/>
    </source>
</evidence>
<evidence type="ECO:0000313" key="4">
    <source>
        <dbReference type="EMBL" id="EOA28635.1"/>
    </source>
</evidence>
<dbReference type="Gene3D" id="2.120.10.80">
    <property type="entry name" value="Kelch-type beta propeller"/>
    <property type="match status" value="1"/>
</dbReference>
<dbReference type="SUPFAM" id="SSF81383">
    <property type="entry name" value="F-box domain"/>
    <property type="match status" value="1"/>
</dbReference>
<dbReference type="Pfam" id="PF00646">
    <property type="entry name" value="F-box"/>
    <property type="match status" value="1"/>
</dbReference>
<dbReference type="Pfam" id="PF25210">
    <property type="entry name" value="Kelch_FKB95"/>
    <property type="match status" value="1"/>
</dbReference>
<name>R0HTB5_9BRAS</name>
<dbReference type="InterPro" id="IPR050354">
    <property type="entry name" value="F-box/kelch-repeat_ARATH"/>
</dbReference>
<organism evidence="4 5">
    <name type="scientific">Capsella rubella</name>
    <dbReference type="NCBI Taxonomy" id="81985"/>
    <lineage>
        <taxon>Eukaryota</taxon>
        <taxon>Viridiplantae</taxon>
        <taxon>Streptophyta</taxon>
        <taxon>Embryophyta</taxon>
        <taxon>Tracheophyta</taxon>
        <taxon>Spermatophyta</taxon>
        <taxon>Magnoliopsida</taxon>
        <taxon>eudicotyledons</taxon>
        <taxon>Gunneridae</taxon>
        <taxon>Pentapetalae</taxon>
        <taxon>rosids</taxon>
        <taxon>malvids</taxon>
        <taxon>Brassicales</taxon>
        <taxon>Brassicaceae</taxon>
        <taxon>Camelineae</taxon>
        <taxon>Capsella</taxon>
    </lineage>
</organism>
<feature type="domain" description="F-box" evidence="2">
    <location>
        <begin position="53"/>
        <end position="89"/>
    </location>
</feature>
<accession>R0HTB5</accession>
<dbReference type="CDD" id="cd22152">
    <property type="entry name" value="F-box_AtAFR-like"/>
    <property type="match status" value="1"/>
</dbReference>